<feature type="chain" id="PRO_5047482470" evidence="1">
    <location>
        <begin position="23"/>
        <end position="235"/>
    </location>
</feature>
<accession>A0ABQ3IBI4</accession>
<evidence type="ECO:0000313" key="3">
    <source>
        <dbReference type="Proteomes" id="UP000626370"/>
    </source>
</evidence>
<organism evidence="2 3">
    <name type="scientific">Thalassotalea profundi</name>
    <dbReference type="NCBI Taxonomy" id="2036687"/>
    <lineage>
        <taxon>Bacteria</taxon>
        <taxon>Pseudomonadati</taxon>
        <taxon>Pseudomonadota</taxon>
        <taxon>Gammaproteobacteria</taxon>
        <taxon>Alteromonadales</taxon>
        <taxon>Colwelliaceae</taxon>
        <taxon>Thalassotalea</taxon>
    </lineage>
</organism>
<protein>
    <submittedName>
        <fullName evidence="2">Uncharacterized protein</fullName>
    </submittedName>
</protein>
<dbReference type="EMBL" id="BNAH01000001">
    <property type="protein sequence ID" value="GHE77314.1"/>
    <property type="molecule type" value="Genomic_DNA"/>
</dbReference>
<gene>
    <name evidence="2" type="ORF">GCM10011501_01000</name>
</gene>
<feature type="signal peptide" evidence="1">
    <location>
        <begin position="1"/>
        <end position="22"/>
    </location>
</feature>
<proteinExistence type="predicted"/>
<name>A0ABQ3IBI4_9GAMM</name>
<dbReference type="Proteomes" id="UP000626370">
    <property type="component" value="Unassembled WGS sequence"/>
</dbReference>
<evidence type="ECO:0000256" key="1">
    <source>
        <dbReference type="SAM" id="SignalP"/>
    </source>
</evidence>
<evidence type="ECO:0000313" key="2">
    <source>
        <dbReference type="EMBL" id="GHE77314.1"/>
    </source>
</evidence>
<keyword evidence="1" id="KW-0732">Signal</keyword>
<comment type="caution">
    <text evidence="2">The sequence shown here is derived from an EMBL/GenBank/DDBJ whole genome shotgun (WGS) entry which is preliminary data.</text>
</comment>
<keyword evidence="3" id="KW-1185">Reference proteome</keyword>
<sequence>MSKLIPLMLIMLLICSYSTATYGDGLVVDKVYHPYVLANEQEVEWRFMSSQTDTYNRLGQRLGYGRSLSDTFAIDVYLIGHRDDNLDFGLSAYEIEGRWMLTEQGQYWADWGMLFEVEKKYRTNDWEVTTGFIAEKEFGKSSLTVNFFIVQEWGDNIPTEMETEFRLKYRYRFMPEVQPAFEVYSGEDFFGLGPAFMGIHRFEGQKQLKWELGFISEVSHSGKDHTLRFALEYEF</sequence>
<reference evidence="3" key="1">
    <citation type="journal article" date="2019" name="Int. J. Syst. Evol. Microbiol.">
        <title>The Global Catalogue of Microorganisms (GCM) 10K type strain sequencing project: providing services to taxonomists for standard genome sequencing and annotation.</title>
        <authorList>
            <consortium name="The Broad Institute Genomics Platform"/>
            <consortium name="The Broad Institute Genome Sequencing Center for Infectious Disease"/>
            <person name="Wu L."/>
            <person name="Ma J."/>
        </authorList>
    </citation>
    <scope>NUCLEOTIDE SEQUENCE [LARGE SCALE GENOMIC DNA]</scope>
    <source>
        <strain evidence="3">CGMCC 1.15922</strain>
    </source>
</reference>